<dbReference type="EMBL" id="KB745723">
    <property type="protein sequence ID" value="EOA93682.1"/>
    <property type="molecule type" value="Genomic_DNA"/>
</dbReference>
<comment type="subcellular location">
    <subcellularLocation>
        <location evidence="1">Cytoplasm</location>
    </subcellularLocation>
</comment>
<dbReference type="Pfam" id="PF08913">
    <property type="entry name" value="VBS"/>
    <property type="match status" value="1"/>
</dbReference>
<keyword evidence="3" id="KW-0175">Coiled coil</keyword>
<evidence type="ECO:0000256" key="1">
    <source>
        <dbReference type="ARBA" id="ARBA00004496"/>
    </source>
</evidence>
<evidence type="ECO:0000313" key="7">
    <source>
        <dbReference type="Proteomes" id="UP000296049"/>
    </source>
</evidence>
<feature type="coiled-coil region" evidence="3">
    <location>
        <begin position="357"/>
        <end position="384"/>
    </location>
</feature>
<dbReference type="AlphaFoldDB" id="R0L082"/>
<dbReference type="Gene3D" id="1.20.1420.10">
    <property type="entry name" value="Talin, central domain"/>
    <property type="match status" value="5"/>
</dbReference>
<organism evidence="6 7">
    <name type="scientific">Anas platyrhynchos</name>
    <name type="common">Mallard</name>
    <name type="synonym">Anas boschas</name>
    <dbReference type="NCBI Taxonomy" id="8839"/>
    <lineage>
        <taxon>Eukaryota</taxon>
        <taxon>Metazoa</taxon>
        <taxon>Chordata</taxon>
        <taxon>Craniata</taxon>
        <taxon>Vertebrata</taxon>
        <taxon>Euteleostomi</taxon>
        <taxon>Archelosauria</taxon>
        <taxon>Archosauria</taxon>
        <taxon>Dinosauria</taxon>
        <taxon>Saurischia</taxon>
        <taxon>Theropoda</taxon>
        <taxon>Coelurosauria</taxon>
        <taxon>Aves</taxon>
        <taxon>Neognathae</taxon>
        <taxon>Galloanserae</taxon>
        <taxon>Anseriformes</taxon>
        <taxon>Anatidae</taxon>
        <taxon>Anatinae</taxon>
        <taxon>Anas</taxon>
    </lineage>
</organism>
<dbReference type="GO" id="GO:0005737">
    <property type="term" value="C:cytoplasm"/>
    <property type="evidence" value="ECO:0007669"/>
    <property type="project" value="UniProtKB-SubCell"/>
</dbReference>
<evidence type="ECO:0000259" key="4">
    <source>
        <dbReference type="Pfam" id="PF08913"/>
    </source>
</evidence>
<evidence type="ECO:0000259" key="5">
    <source>
        <dbReference type="Pfam" id="PF21865"/>
    </source>
</evidence>
<dbReference type="InterPro" id="IPR035964">
    <property type="entry name" value="I/LWEQ_dom_sf"/>
</dbReference>
<dbReference type="InterPro" id="IPR036723">
    <property type="entry name" value="Alpha-catenin/vinculin-like_sf"/>
</dbReference>
<sequence length="814" mass="86402">MSSSKLLLAAKALSADPTAPNLKNQLAAAARAVTDSINQLITMCIQQASGQKECDNALRELEAVKELLENPIQAVNDMSYFNCLDSVMENSKMLDESMAGISQNAKNSKLPEFRESVSAASKALCGLTEAAAQAAYLVGVSDLNSQAGQQGLVDPTQFARANQAIQMACQNLVDPASTQSQGCRTMEPIVSSAKTMLESSSGLIQTDRSLAVNPKDPLQWSVLASHSRTVSDSIKKLITNMRDKAPGQRECDEAIDILNRCMQEALHNQMITAVQEINNLIEPVASAAWAEASQLGHKVSQMAQYFEPLILAAIGAASKTPNHQQQMNLLDQTKTLAESALQMLYTTKEAGGNPKQAAQTQEALEEAVQMMKEAAEDLTTTLNEAASAAGVVGGMVDSITQAINQLDEGPVGEPEGTFVDYQITMVKMAKAIAVTVQEMVTKSTTNPDELGILANQLTNDYGQLVQEAKPVALTAETEEIGSHIKCRVQELGHGCTTLVTKAGALQCSPSDAYTKKELIESACKVSKKVSHVLAALQAGNRGTQACITAASAVSGIIADLDTTIMFATAGILNQENSETFADHREGILKTARALVEDTKVLVQNAMANQEKLAQAAQSSVTTITHLAEVVKLGAAILGSEDPETQLGWGVCGEQRLLIVCVKGLELRVVLISAVKDVAKALGDLISATKAAAGKAGDDPTVYQLKNSAKVMVTNVTSLLKTVKTVEDEATKGMRALEATIEHIHQELVVFSSPVPPAQVSTPEDFIRMTKGITMATDKAVAAGNSCRQEDVIAMANLSRCAIADMLHACKVPRG</sequence>
<dbReference type="InterPro" id="IPR015009">
    <property type="entry name" value="Vinculin-bd_dom"/>
</dbReference>
<protein>
    <submittedName>
        <fullName evidence="6">Talin-1</fullName>
    </submittedName>
</protein>
<dbReference type="Proteomes" id="UP000296049">
    <property type="component" value="Unassembled WGS sequence"/>
</dbReference>
<dbReference type="GO" id="GO:0005886">
    <property type="term" value="C:plasma membrane"/>
    <property type="evidence" value="ECO:0007669"/>
    <property type="project" value="TreeGrafter"/>
</dbReference>
<evidence type="ECO:0000256" key="2">
    <source>
        <dbReference type="ARBA" id="ARBA00022490"/>
    </source>
</evidence>
<dbReference type="SUPFAM" id="SSF47220">
    <property type="entry name" value="alpha-catenin/vinculin-like"/>
    <property type="match status" value="4"/>
</dbReference>
<dbReference type="PANTHER" id="PTHR19981">
    <property type="entry name" value="TALIN"/>
    <property type="match status" value="1"/>
</dbReference>
<keyword evidence="2" id="KW-0963">Cytoplasm</keyword>
<dbReference type="CDD" id="cd12150">
    <property type="entry name" value="talin-RS"/>
    <property type="match status" value="1"/>
</dbReference>
<dbReference type="PANTHER" id="PTHR19981:SF7">
    <property type="entry name" value="TALIN-1"/>
    <property type="match status" value="1"/>
</dbReference>
<dbReference type="GO" id="GO:0005925">
    <property type="term" value="C:focal adhesion"/>
    <property type="evidence" value="ECO:0007669"/>
    <property type="project" value="TreeGrafter"/>
</dbReference>
<dbReference type="GO" id="GO:0051015">
    <property type="term" value="F:actin filament binding"/>
    <property type="evidence" value="ECO:0007669"/>
    <property type="project" value="InterPro"/>
</dbReference>
<dbReference type="GO" id="GO:0030036">
    <property type="term" value="P:actin cytoskeleton organization"/>
    <property type="evidence" value="ECO:0007669"/>
    <property type="project" value="TreeGrafter"/>
</dbReference>
<dbReference type="GO" id="GO:0098609">
    <property type="term" value="P:cell-cell adhesion"/>
    <property type="evidence" value="ECO:0007669"/>
    <property type="project" value="TreeGrafter"/>
</dbReference>
<feature type="domain" description="Vinculin-binding site-containing" evidence="4">
    <location>
        <begin position="417"/>
        <end position="541"/>
    </location>
</feature>
<proteinExistence type="predicted"/>
<dbReference type="Pfam" id="PF21865">
    <property type="entry name" value="TLN1-like_RS"/>
    <property type="match status" value="1"/>
</dbReference>
<dbReference type="SUPFAM" id="SSF109885">
    <property type="entry name" value="I/LWEQ domain"/>
    <property type="match status" value="1"/>
</dbReference>
<dbReference type="GO" id="GO:0005178">
    <property type="term" value="F:integrin binding"/>
    <property type="evidence" value="ECO:0007669"/>
    <property type="project" value="TreeGrafter"/>
</dbReference>
<keyword evidence="7" id="KW-1185">Reference proteome</keyword>
<dbReference type="InterPro" id="IPR054060">
    <property type="entry name" value="TLN1-like_RS"/>
</dbReference>
<name>R0L082_ANAPL</name>
<reference evidence="7" key="1">
    <citation type="journal article" date="2013" name="Nat. Genet.">
        <title>The duck genome and transcriptome provide insight into an avian influenza virus reservoir species.</title>
        <authorList>
            <person name="Huang Y."/>
            <person name="Li Y."/>
            <person name="Burt D.W."/>
            <person name="Chen H."/>
            <person name="Zhang Y."/>
            <person name="Qian W."/>
            <person name="Kim H."/>
            <person name="Gan S."/>
            <person name="Zhao Y."/>
            <person name="Li J."/>
            <person name="Yi K."/>
            <person name="Feng H."/>
            <person name="Zhu P."/>
            <person name="Li B."/>
            <person name="Liu Q."/>
            <person name="Fairley S."/>
            <person name="Magor K.E."/>
            <person name="Du Z."/>
            <person name="Hu X."/>
            <person name="Goodman L."/>
            <person name="Tafer H."/>
            <person name="Vignal A."/>
            <person name="Lee T."/>
            <person name="Kim K.W."/>
            <person name="Sheng Z."/>
            <person name="An Y."/>
            <person name="Searle S."/>
            <person name="Herrero J."/>
            <person name="Groenen M.A."/>
            <person name="Crooijmans R.P."/>
            <person name="Faraut T."/>
            <person name="Cai Q."/>
            <person name="Webster R.G."/>
            <person name="Aldridge J.R."/>
            <person name="Warren W.C."/>
            <person name="Bartschat S."/>
            <person name="Kehr S."/>
            <person name="Marz M."/>
            <person name="Stadler P.F."/>
            <person name="Smith J."/>
            <person name="Kraus R.H."/>
            <person name="Zhao Y."/>
            <person name="Ren L."/>
            <person name="Fei J."/>
            <person name="Morisson M."/>
            <person name="Kaiser P."/>
            <person name="Griffin D.K."/>
            <person name="Rao M."/>
            <person name="Pitel F."/>
            <person name="Wang J."/>
            <person name="Li N."/>
        </authorList>
    </citation>
    <scope>NUCLEOTIDE SEQUENCE [LARGE SCALE GENOMIC DNA]</scope>
</reference>
<feature type="domain" description="Talin 1-like rod-segment" evidence="5">
    <location>
        <begin position="263"/>
        <end position="390"/>
    </location>
</feature>
<dbReference type="FunFam" id="1.20.1420.10:FF:000002">
    <property type="entry name" value="Talin 2"/>
    <property type="match status" value="1"/>
</dbReference>
<dbReference type="FunFam" id="1.20.120.230:FF:000009">
    <property type="entry name" value="Talin 2"/>
    <property type="match status" value="1"/>
</dbReference>
<evidence type="ECO:0000313" key="6">
    <source>
        <dbReference type="EMBL" id="EOA93682.1"/>
    </source>
</evidence>
<evidence type="ECO:0000256" key="3">
    <source>
        <dbReference type="SAM" id="Coils"/>
    </source>
</evidence>
<accession>R0L082</accession>
<dbReference type="Gene3D" id="1.20.120.230">
    <property type="entry name" value="Alpha-catenin/vinculin-like"/>
    <property type="match status" value="1"/>
</dbReference>
<dbReference type="InterPro" id="IPR037438">
    <property type="entry name" value="Talin1/2-RS"/>
</dbReference>
<gene>
    <name evidence="6" type="ORF">Anapl_18169</name>
</gene>